<evidence type="ECO:0000313" key="2">
    <source>
        <dbReference type="Proteomes" id="UP000176803"/>
    </source>
</evidence>
<dbReference type="Gene3D" id="1.20.1440.60">
    <property type="entry name" value="23S rRNA-intervening sequence"/>
    <property type="match status" value="1"/>
</dbReference>
<dbReference type="AlphaFoldDB" id="A0A1F7I5F0"/>
<dbReference type="EMBL" id="MGAC01000007">
    <property type="protein sequence ID" value="OGK38576.1"/>
    <property type="molecule type" value="Genomic_DNA"/>
</dbReference>
<dbReference type="NCBIfam" id="TIGR02436">
    <property type="entry name" value="four helix bundle protein"/>
    <property type="match status" value="1"/>
</dbReference>
<dbReference type="Proteomes" id="UP000176803">
    <property type="component" value="Unassembled WGS sequence"/>
</dbReference>
<reference evidence="1 2" key="1">
    <citation type="journal article" date="2016" name="Nat. Commun.">
        <title>Thousands of microbial genomes shed light on interconnected biogeochemical processes in an aquifer system.</title>
        <authorList>
            <person name="Anantharaman K."/>
            <person name="Brown C.T."/>
            <person name="Hug L.A."/>
            <person name="Sharon I."/>
            <person name="Castelle C.J."/>
            <person name="Probst A.J."/>
            <person name="Thomas B.C."/>
            <person name="Singh A."/>
            <person name="Wilkins M.J."/>
            <person name="Karaoz U."/>
            <person name="Brodie E.L."/>
            <person name="Williams K.H."/>
            <person name="Hubbard S.S."/>
            <person name="Banfield J.F."/>
        </authorList>
    </citation>
    <scope>NUCLEOTIDE SEQUENCE [LARGE SCALE GENOMIC DNA]</scope>
</reference>
<gene>
    <name evidence="1" type="ORF">A3F03_00460</name>
</gene>
<evidence type="ECO:0000313" key="1">
    <source>
        <dbReference type="EMBL" id="OGK38576.1"/>
    </source>
</evidence>
<proteinExistence type="predicted"/>
<accession>A0A1F7I5F0</accession>
<sequence length="130" mass="15429">MKNTYISLSDLEVYQLARELSKKAWQIFESLDWETKRVMGFQFIEATDSVGANIAEGYKRFHYLDRIKFYYNSRASLTEAIDHWLQLLFERGKIKEYVYQQMDIIAQKEEIKLSNFISSTYAANKTKNSK</sequence>
<dbReference type="InterPro" id="IPR012657">
    <property type="entry name" value="23S_rRNA-intervening_sequence"/>
</dbReference>
<protein>
    <submittedName>
        <fullName evidence="1">Four helix bundle protein</fullName>
    </submittedName>
</protein>
<dbReference type="InterPro" id="IPR036583">
    <property type="entry name" value="23S_rRNA_IVS_sf"/>
</dbReference>
<name>A0A1F7I5F0_9BACT</name>
<dbReference type="SUPFAM" id="SSF158446">
    <property type="entry name" value="IVS-encoded protein-like"/>
    <property type="match status" value="1"/>
</dbReference>
<dbReference type="PANTHER" id="PTHR38471:SF2">
    <property type="entry name" value="FOUR HELIX BUNDLE PROTEIN"/>
    <property type="match status" value="1"/>
</dbReference>
<comment type="caution">
    <text evidence="1">The sequence shown here is derived from an EMBL/GenBank/DDBJ whole genome shotgun (WGS) entry which is preliminary data.</text>
</comment>
<organism evidence="1 2">
    <name type="scientific">Candidatus Roizmanbacteria bacterium RIFCSPHIGHO2_12_FULL_41_11</name>
    <dbReference type="NCBI Taxonomy" id="1802052"/>
    <lineage>
        <taxon>Bacteria</taxon>
        <taxon>Candidatus Roizmaniibacteriota</taxon>
    </lineage>
</organism>
<dbReference type="PANTHER" id="PTHR38471">
    <property type="entry name" value="FOUR HELIX BUNDLE PROTEIN"/>
    <property type="match status" value="1"/>
</dbReference>
<dbReference type="Pfam" id="PF05635">
    <property type="entry name" value="23S_rRNA_IVP"/>
    <property type="match status" value="1"/>
</dbReference>